<dbReference type="Proteomes" id="UP000178040">
    <property type="component" value="Unassembled WGS sequence"/>
</dbReference>
<dbReference type="AlphaFoldDB" id="A0A1F7IMP9"/>
<dbReference type="Pfam" id="PF10108">
    <property type="entry name" value="DNA_pol_B_exo2"/>
    <property type="match status" value="1"/>
</dbReference>
<dbReference type="InterPro" id="IPR036397">
    <property type="entry name" value="RNaseH_sf"/>
</dbReference>
<dbReference type="Gene3D" id="3.30.420.10">
    <property type="entry name" value="Ribonuclease H-like superfamily/Ribonuclease H"/>
    <property type="match status" value="1"/>
</dbReference>
<dbReference type="InterPro" id="IPR012337">
    <property type="entry name" value="RNaseH-like_sf"/>
</dbReference>
<accession>A0A1F7IMP9</accession>
<name>A0A1F7IMP9_9BACT</name>
<dbReference type="InterPro" id="IPR019288">
    <property type="entry name" value="3'-5'_exonuclease_PolB-like"/>
</dbReference>
<dbReference type="SUPFAM" id="SSF53098">
    <property type="entry name" value="Ribonuclease H-like"/>
    <property type="match status" value="1"/>
</dbReference>
<feature type="domain" description="Predicted 3'-5' exonuclease PolB-like" evidence="1">
    <location>
        <begin position="44"/>
        <end position="171"/>
    </location>
</feature>
<evidence type="ECO:0000313" key="2">
    <source>
        <dbReference type="EMBL" id="OGK44647.1"/>
    </source>
</evidence>
<dbReference type="EMBL" id="MGAI01000025">
    <property type="protein sequence ID" value="OGK44647.1"/>
    <property type="molecule type" value="Genomic_DNA"/>
</dbReference>
<evidence type="ECO:0000259" key="1">
    <source>
        <dbReference type="Pfam" id="PF10108"/>
    </source>
</evidence>
<comment type="caution">
    <text evidence="2">The sequence shown here is derived from an EMBL/GenBank/DDBJ whole genome shotgun (WGS) entry which is preliminary data.</text>
</comment>
<dbReference type="GO" id="GO:0003676">
    <property type="term" value="F:nucleic acid binding"/>
    <property type="evidence" value="ECO:0007669"/>
    <property type="project" value="InterPro"/>
</dbReference>
<evidence type="ECO:0000313" key="3">
    <source>
        <dbReference type="Proteomes" id="UP000178040"/>
    </source>
</evidence>
<gene>
    <name evidence="2" type="ORF">A3B40_02890</name>
</gene>
<feature type="non-terminal residue" evidence="2">
    <location>
        <position position="1"/>
    </location>
</feature>
<reference evidence="2 3" key="1">
    <citation type="journal article" date="2016" name="Nat. Commun.">
        <title>Thousands of microbial genomes shed light on interconnected biogeochemical processes in an aquifer system.</title>
        <authorList>
            <person name="Anantharaman K."/>
            <person name="Brown C.T."/>
            <person name="Hug L.A."/>
            <person name="Sharon I."/>
            <person name="Castelle C.J."/>
            <person name="Probst A.J."/>
            <person name="Thomas B.C."/>
            <person name="Singh A."/>
            <person name="Wilkins M.J."/>
            <person name="Karaoz U."/>
            <person name="Brodie E.L."/>
            <person name="Williams K.H."/>
            <person name="Hubbard S.S."/>
            <person name="Banfield J.F."/>
        </authorList>
    </citation>
    <scope>NUCLEOTIDE SEQUENCE [LARGE SCALE GENOMIC DNA]</scope>
</reference>
<organism evidence="2 3">
    <name type="scientific">Candidatus Roizmanbacteria bacterium RIFCSPLOWO2_01_FULL_37_16</name>
    <dbReference type="NCBI Taxonomy" id="1802058"/>
    <lineage>
        <taxon>Bacteria</taxon>
        <taxon>Candidatus Roizmaniibacteriota</taxon>
    </lineage>
</organism>
<proteinExistence type="predicted"/>
<sequence length="174" mass="20216">VKHRGEKKTFAEYLELSGFDGSFGRIACIGYALGEEETKVLPGDEKRMLENFWKIAKDIDLFIGFNLMDFDLKFIYQRSIVLGVKPTRDLSFSRYRSSPIYDVMWEWTKWSNLGKCSLDKLAKAFGFESSKDGSINGRNVAKAFEQGRIKEIADYCKKDVDLTRKIYKRMVFQE</sequence>
<protein>
    <recommendedName>
        <fullName evidence="1">Predicted 3'-5' exonuclease PolB-like domain-containing protein</fullName>
    </recommendedName>
</protein>